<dbReference type="GO" id="GO:0005992">
    <property type="term" value="P:trehalose biosynthetic process"/>
    <property type="evidence" value="ECO:0007669"/>
    <property type="project" value="UniProtKB-UniRule"/>
</dbReference>
<dbReference type="GO" id="GO:0003825">
    <property type="term" value="F:alpha,alpha-trehalose-phosphate synthase (UDP-forming) activity"/>
    <property type="evidence" value="ECO:0007669"/>
    <property type="project" value="UniProtKB-UniRule"/>
</dbReference>
<dbReference type="InterPro" id="IPR023214">
    <property type="entry name" value="HAD_sf"/>
</dbReference>
<dbReference type="STRING" id="572546.Arcpr_1593"/>
<dbReference type="SUPFAM" id="SSF56784">
    <property type="entry name" value="HAD-like"/>
    <property type="match status" value="1"/>
</dbReference>
<comment type="catalytic activity">
    <reaction evidence="4">
        <text>D-glucose 6-phosphate + UDP-alpha-D-glucose = alpha,alpha-trehalose 6-phosphate + UDP + H(+)</text>
        <dbReference type="Rhea" id="RHEA:18889"/>
        <dbReference type="ChEBI" id="CHEBI:15378"/>
        <dbReference type="ChEBI" id="CHEBI:58223"/>
        <dbReference type="ChEBI" id="CHEBI:58429"/>
        <dbReference type="ChEBI" id="CHEBI:58885"/>
        <dbReference type="ChEBI" id="CHEBI:61548"/>
        <dbReference type="EC" id="2.4.1.15"/>
    </reaction>
</comment>
<dbReference type="Gene3D" id="3.30.70.1020">
    <property type="entry name" value="Trehalose-6-phosphate phosphatase related protein, domain 2"/>
    <property type="match status" value="1"/>
</dbReference>
<keyword evidence="2 6" id="KW-0328">Glycosyltransferase</keyword>
<dbReference type="HOGENOM" id="CLU_002351_3_3_2"/>
<proteinExistence type="inferred from homology"/>
<dbReference type="GO" id="GO:0005829">
    <property type="term" value="C:cytosol"/>
    <property type="evidence" value="ECO:0007669"/>
    <property type="project" value="TreeGrafter"/>
</dbReference>
<dbReference type="NCBIfam" id="TIGR02400">
    <property type="entry name" value="trehalose_OtsA"/>
    <property type="match status" value="1"/>
</dbReference>
<sequence>MGRLLIVSNRLPVTVIRKKGRIYLQPSVGGLATGLASVLRKYDTLWVGWPGIEMENSEENLEARMKSEGLYPVHLSKGEVNGYYHGFCNKTIWPLFHGFPQYTIYNEKWWSVYKKVNEKFLNVVTEIAKPGDIIWIHDYHLMLLPNLLREEAPEAKIGFFLHIPFPSFEMFRLLPWRRDLLEGLLGADLIGFHIYDYVQNFLQCVHRLLGYEHELGKLIVEDRVVKVDAFPMGIDYDKFKEIASSPQVEEEVKKIRKKLGGRRIILSIDRLDYTKGIPLRLEAFDTFLEKYPEYIGKVTFVLKLVPSRTRVEHYVQLKKYIDELVGKINGKYGDIDWTPVQYIYRFLPLEKLVALYRAADVALITPLRDGMNIVAKEFVASKVDGKGALILSETTGAAFELVEAIVVNPNNKEEVAEALKRALEMSEDEQINRNRAMQERLRRYNVEKWAEEFIQELNKIKEVQQEFSTKYLMRDVDRLLKDYQNSSKRLLLLDYDGTLVPHADDPRKAKPDKEIIDILAKLSADQKNTVVIISGRDKKTLEEWFENLNVDLVAEHGAAVRKSGKWKSIESFDDWKESVRQVLELYVDRTPGSFIEEKEFSIVWHYRRANPELGQRRAAELENVLMSLIAGTDLNILRGDKVIEVRKAGVDKGRAALEWLSDDWEFILAAGNDVTDEDLFSVLPENSYTIKIGFSPSRARYYLTSVHELRNVLKKLQKL</sequence>
<dbReference type="KEGG" id="apo:Arcpr_1593"/>
<comment type="similarity">
    <text evidence="1">In the C-terminal section; belongs to the trehalose phosphatase family.</text>
</comment>
<evidence type="ECO:0000256" key="5">
    <source>
        <dbReference type="NCBIfam" id="TIGR02400"/>
    </source>
</evidence>
<dbReference type="GO" id="GO:0004805">
    <property type="term" value="F:trehalose-phosphatase activity"/>
    <property type="evidence" value="ECO:0007669"/>
    <property type="project" value="TreeGrafter"/>
</dbReference>
<dbReference type="NCBIfam" id="TIGR00685">
    <property type="entry name" value="T6PP"/>
    <property type="match status" value="1"/>
</dbReference>
<dbReference type="NCBIfam" id="TIGR01484">
    <property type="entry name" value="HAD-SF-IIB"/>
    <property type="match status" value="1"/>
</dbReference>
<evidence type="ECO:0000256" key="1">
    <source>
        <dbReference type="ARBA" id="ARBA00006330"/>
    </source>
</evidence>
<reference evidence="6 7" key="1">
    <citation type="journal article" date="2010" name="Stand. Genomic Sci.">
        <title>Complete genome sequence of Archaeoglobus profundus type strain (AV18).</title>
        <authorList>
            <person name="von Jan M."/>
            <person name="Lapidus A."/>
            <person name="Del Rio T.G."/>
            <person name="Copeland A."/>
            <person name="Tice H."/>
            <person name="Cheng J.F."/>
            <person name="Lucas S."/>
            <person name="Chen F."/>
            <person name="Nolan M."/>
            <person name="Goodwin L."/>
            <person name="Han C."/>
            <person name="Pitluck S."/>
            <person name="Liolios K."/>
            <person name="Ivanova N."/>
            <person name="Mavromatis K."/>
            <person name="Ovchinnikova G."/>
            <person name="Chertkov O."/>
            <person name="Pati A."/>
            <person name="Chen A."/>
            <person name="Palaniappan K."/>
            <person name="Land M."/>
            <person name="Hauser L."/>
            <person name="Chang Y.J."/>
            <person name="Jeffries C.D."/>
            <person name="Saunders E."/>
            <person name="Brettin T."/>
            <person name="Detter J.C."/>
            <person name="Chain P."/>
            <person name="Eichinger K."/>
            <person name="Huber H."/>
            <person name="Spring S."/>
            <person name="Rohde M."/>
            <person name="Goker M."/>
            <person name="Wirth R."/>
            <person name="Woyke T."/>
            <person name="Bristow J."/>
            <person name="Eisen J.A."/>
            <person name="Markowitz V."/>
            <person name="Hugenholtz P."/>
            <person name="Kyrpides N.C."/>
            <person name="Klenk H.P."/>
        </authorList>
    </citation>
    <scope>NUCLEOTIDE SEQUENCE [LARGE SCALE GENOMIC DNA]</scope>
    <source>
        <strain evidence="7">DSM 5631 / JCM 9629 / NBRC 100127 / Av18</strain>
    </source>
</reference>
<dbReference type="RefSeq" id="WP_012940975.1">
    <property type="nucleotide sequence ID" value="NC_013741.1"/>
</dbReference>
<name>D2REU5_ARCPA</name>
<dbReference type="NCBIfam" id="NF011071">
    <property type="entry name" value="PRK14501.1"/>
    <property type="match status" value="1"/>
</dbReference>
<dbReference type="InterPro" id="IPR036412">
    <property type="entry name" value="HAD-like_sf"/>
</dbReference>
<dbReference type="eggNOG" id="arCOG02831">
    <property type="taxonomic scope" value="Archaea"/>
</dbReference>
<keyword evidence="3 6" id="KW-0808">Transferase</keyword>
<protein>
    <recommendedName>
        <fullName evidence="5">Alpha,alpha-trehalose-phosphate synthase</fullName>
        <ecNumber evidence="5">2.4.1.15</ecNumber>
    </recommendedName>
</protein>
<evidence type="ECO:0000256" key="4">
    <source>
        <dbReference type="ARBA" id="ARBA00048039"/>
    </source>
</evidence>
<keyword evidence="6" id="KW-0378">Hydrolase</keyword>
<accession>D2REU5</accession>
<dbReference type="InterPro" id="IPR012766">
    <property type="entry name" value="Trehalose_OtsA"/>
</dbReference>
<dbReference type="Pfam" id="PF00982">
    <property type="entry name" value="Glyco_transf_20"/>
    <property type="match status" value="1"/>
</dbReference>
<keyword evidence="7" id="KW-1185">Reference proteome</keyword>
<dbReference type="Proteomes" id="UP000001901">
    <property type="component" value="Chromosome"/>
</dbReference>
<dbReference type="GeneID" id="8740284"/>
<gene>
    <name evidence="6" type="ordered locus">Arcpr_1593</name>
</gene>
<dbReference type="CDD" id="cd03788">
    <property type="entry name" value="GT20_TPS"/>
    <property type="match status" value="1"/>
</dbReference>
<dbReference type="CAZy" id="GT20">
    <property type="family name" value="Glycosyltransferase Family 20"/>
</dbReference>
<dbReference type="AlphaFoldDB" id="D2REU5"/>
<dbReference type="EMBL" id="CP001857">
    <property type="protein sequence ID" value="ADB58639.1"/>
    <property type="molecule type" value="Genomic_DNA"/>
</dbReference>
<dbReference type="Gene3D" id="3.40.50.2000">
    <property type="entry name" value="Glycogen Phosphorylase B"/>
    <property type="match status" value="2"/>
</dbReference>
<evidence type="ECO:0000313" key="6">
    <source>
        <dbReference type="EMBL" id="ADB58639.1"/>
    </source>
</evidence>
<dbReference type="Gene3D" id="3.40.50.1000">
    <property type="entry name" value="HAD superfamily/HAD-like"/>
    <property type="match status" value="1"/>
</dbReference>
<dbReference type="PANTHER" id="PTHR10788:SF106">
    <property type="entry name" value="BCDNA.GH08860"/>
    <property type="match status" value="1"/>
</dbReference>
<dbReference type="PANTHER" id="PTHR10788">
    <property type="entry name" value="TREHALOSE-6-PHOSPHATE SYNTHASE"/>
    <property type="match status" value="1"/>
</dbReference>
<dbReference type="EC" id="2.4.1.15" evidence="5"/>
<dbReference type="InterPro" id="IPR001830">
    <property type="entry name" value="Glyco_trans_20"/>
</dbReference>
<dbReference type="CDD" id="cd01627">
    <property type="entry name" value="HAD_TPP"/>
    <property type="match status" value="1"/>
</dbReference>
<dbReference type="InterPro" id="IPR003337">
    <property type="entry name" value="Trehalose_PPase"/>
</dbReference>
<evidence type="ECO:0000313" key="7">
    <source>
        <dbReference type="Proteomes" id="UP000001901"/>
    </source>
</evidence>
<dbReference type="InterPro" id="IPR006379">
    <property type="entry name" value="HAD-SF_hydro_IIB"/>
</dbReference>
<dbReference type="Pfam" id="PF02358">
    <property type="entry name" value="Trehalose_PPase"/>
    <property type="match status" value="1"/>
</dbReference>
<organism evidence="6 7">
    <name type="scientific">Archaeoglobus profundus (strain DSM 5631 / JCM 9629 / NBRC 100127 / Av18)</name>
    <dbReference type="NCBI Taxonomy" id="572546"/>
    <lineage>
        <taxon>Archaea</taxon>
        <taxon>Methanobacteriati</taxon>
        <taxon>Methanobacteriota</taxon>
        <taxon>Archaeoglobi</taxon>
        <taxon>Archaeoglobales</taxon>
        <taxon>Archaeoglobaceae</taxon>
        <taxon>Archaeoglobus</taxon>
    </lineage>
</organism>
<evidence type="ECO:0000256" key="3">
    <source>
        <dbReference type="ARBA" id="ARBA00022679"/>
    </source>
</evidence>
<evidence type="ECO:0000256" key="2">
    <source>
        <dbReference type="ARBA" id="ARBA00022676"/>
    </source>
</evidence>
<dbReference type="SUPFAM" id="SSF53756">
    <property type="entry name" value="UDP-Glycosyltransferase/glycogen phosphorylase"/>
    <property type="match status" value="1"/>
</dbReference>
<dbReference type="OrthoDB" id="79955at2157"/>
<dbReference type="PaxDb" id="572546-Arcpr_1593"/>